<feature type="repeat" description="ANK" evidence="1">
    <location>
        <begin position="51"/>
        <end position="83"/>
    </location>
</feature>
<organism evidence="2 3">
    <name type="scientific">Nasonia vitripennis</name>
    <name type="common">Parasitic wasp</name>
    <dbReference type="NCBI Taxonomy" id="7425"/>
    <lineage>
        <taxon>Eukaryota</taxon>
        <taxon>Metazoa</taxon>
        <taxon>Ecdysozoa</taxon>
        <taxon>Arthropoda</taxon>
        <taxon>Hexapoda</taxon>
        <taxon>Insecta</taxon>
        <taxon>Pterygota</taxon>
        <taxon>Neoptera</taxon>
        <taxon>Endopterygota</taxon>
        <taxon>Hymenoptera</taxon>
        <taxon>Apocrita</taxon>
        <taxon>Proctotrupomorpha</taxon>
        <taxon>Chalcidoidea</taxon>
        <taxon>Pteromalidae</taxon>
        <taxon>Pteromalinae</taxon>
        <taxon>Nasonia</taxon>
    </lineage>
</organism>
<dbReference type="RefSeq" id="XP_008209623.1">
    <property type="nucleotide sequence ID" value="XM_008211401.4"/>
</dbReference>
<dbReference type="Proteomes" id="UP000002358">
    <property type="component" value="Chromosome 2"/>
</dbReference>
<accession>A0A7M7HD68</accession>
<evidence type="ECO:0000313" key="3">
    <source>
        <dbReference type="Proteomes" id="UP000002358"/>
    </source>
</evidence>
<dbReference type="AlphaFoldDB" id="A0A7M7HD68"/>
<dbReference type="GeneID" id="103316652"/>
<sequence>MLIQNNVSFMDEIDWYRYHPIHEAINYEKKYLVKLFLTCNNIPNVNGKVDGDNFALMMAVQKGNAEIVKILLKHKADINMKIEKTGETALHYVCSIPDGGLDIMRLLLLNRAEVCPKNSEGKTPFALMEQQGDEDRIKLMLRHIMALYEKTNRQPRARINDEKIIEKNRIWTNYFKQCEAEKQFPKSSWIGISNEK</sequence>
<dbReference type="Pfam" id="PF12796">
    <property type="entry name" value="Ank_2"/>
    <property type="match status" value="1"/>
</dbReference>
<proteinExistence type="predicted"/>
<dbReference type="SMART" id="SM00248">
    <property type="entry name" value="ANK"/>
    <property type="match status" value="4"/>
</dbReference>
<dbReference type="PROSITE" id="PS50088">
    <property type="entry name" value="ANK_REPEAT"/>
    <property type="match status" value="1"/>
</dbReference>
<evidence type="ECO:0000313" key="2">
    <source>
        <dbReference type="EnsemblMetazoa" id="XP_008209623"/>
    </source>
</evidence>
<evidence type="ECO:0000256" key="1">
    <source>
        <dbReference type="PROSITE-ProRule" id="PRU00023"/>
    </source>
</evidence>
<dbReference type="InterPro" id="IPR051616">
    <property type="entry name" value="Cul2-RING_E3_ligase_SR"/>
</dbReference>
<dbReference type="OrthoDB" id="539213at2759"/>
<dbReference type="PROSITE" id="PS50297">
    <property type="entry name" value="ANK_REP_REGION"/>
    <property type="match status" value="1"/>
</dbReference>
<dbReference type="InterPro" id="IPR002110">
    <property type="entry name" value="Ankyrin_rpt"/>
</dbReference>
<dbReference type="EnsemblMetazoa" id="XM_008211401">
    <property type="protein sequence ID" value="XP_008209623"/>
    <property type="gene ID" value="LOC103316652"/>
</dbReference>
<protein>
    <submittedName>
        <fullName evidence="2">Uncharacterized protein</fullName>
    </submittedName>
</protein>
<dbReference type="PANTHER" id="PTHR46224:SF64">
    <property type="entry name" value="IQ MOTIF AND ANKYRIN REPEAT DOMAIN-CONTAINING PROTEIN 1"/>
    <property type="match status" value="1"/>
</dbReference>
<keyword evidence="1" id="KW-0040">ANK repeat</keyword>
<dbReference type="SMR" id="A0A7M7HD68"/>
<dbReference type="SUPFAM" id="SSF48403">
    <property type="entry name" value="Ankyrin repeat"/>
    <property type="match status" value="1"/>
</dbReference>
<keyword evidence="3" id="KW-1185">Reference proteome</keyword>
<reference evidence="2" key="1">
    <citation type="submission" date="2021-01" db="UniProtKB">
        <authorList>
            <consortium name="EnsemblMetazoa"/>
        </authorList>
    </citation>
    <scope>IDENTIFICATION</scope>
</reference>
<dbReference type="PANTHER" id="PTHR46224">
    <property type="entry name" value="ANKYRIN REPEAT FAMILY PROTEIN"/>
    <property type="match status" value="1"/>
</dbReference>
<dbReference type="Gene3D" id="1.25.40.20">
    <property type="entry name" value="Ankyrin repeat-containing domain"/>
    <property type="match status" value="1"/>
</dbReference>
<name>A0A7M7HD68_NASVI</name>
<dbReference type="InterPro" id="IPR036770">
    <property type="entry name" value="Ankyrin_rpt-contain_sf"/>
</dbReference>